<evidence type="ECO:0000259" key="3">
    <source>
        <dbReference type="Pfam" id="PF21131"/>
    </source>
</evidence>
<dbReference type="InterPro" id="IPR049394">
    <property type="entry name" value="eEFSec_C"/>
</dbReference>
<name>A0A813YD88_9BILA</name>
<dbReference type="AlphaFoldDB" id="A0A813YD88"/>
<keyword evidence="5" id="KW-1185">Reference proteome</keyword>
<evidence type="ECO:0000256" key="2">
    <source>
        <dbReference type="SAM" id="MobiDB-lite"/>
    </source>
</evidence>
<dbReference type="EMBL" id="CAJNOM010000038">
    <property type="protein sequence ID" value="CAF0882445.1"/>
    <property type="molecule type" value="Genomic_DNA"/>
</dbReference>
<sequence>MQPIHSSKSDIPLVSSPHPTLSSLIGKENNQPLTPLSTKRKQVLINEKNTNILQLWDQKLRLSNDRMEAYALNEMANIERIRNVEQQITSSVDEITNNFKQRIQSILSDNQLLLTQVPHTLAPSTLFKDGQQMTSEAFFDEMNKRYFTDDKSFEKYAETIELFRSTYLILKKNNDQLREQMKNLNINQELLEMQEQLEKTLLERDSYLSLYTMTKIRAEKAEGKNKKTNEQQQSIVELLVEKFGFIDRILDSNTLLARDLFKPDTNIEIFTNFNVQLSTGEQGYIETAKGCPQGKFKICIPNGISSETRELIMRNDDEPVRVIVKFRKYLFQSDMNLNETN</sequence>
<keyword evidence="1" id="KW-0175">Coiled coil</keyword>
<feature type="region of interest" description="Disordered" evidence="2">
    <location>
        <begin position="1"/>
        <end position="35"/>
    </location>
</feature>
<proteinExistence type="predicted"/>
<reference evidence="4" key="1">
    <citation type="submission" date="2021-02" db="EMBL/GenBank/DDBJ databases">
        <authorList>
            <person name="Nowell W R."/>
        </authorList>
    </citation>
    <scope>NUCLEOTIDE SEQUENCE</scope>
</reference>
<evidence type="ECO:0000313" key="5">
    <source>
        <dbReference type="Proteomes" id="UP000663832"/>
    </source>
</evidence>
<feature type="domain" description="Selenocysteine-specific elongation factor C-terminal RIFT" evidence="3">
    <location>
        <begin position="241"/>
        <end position="316"/>
    </location>
</feature>
<dbReference type="OrthoDB" id="10009769at2759"/>
<comment type="caution">
    <text evidence="4">The sequence shown here is derived from an EMBL/GenBank/DDBJ whole genome shotgun (WGS) entry which is preliminary data.</text>
</comment>
<feature type="coiled-coil region" evidence="1">
    <location>
        <begin position="167"/>
        <end position="203"/>
    </location>
</feature>
<gene>
    <name evidence="4" type="ORF">QVE165_LOCUS8487</name>
</gene>
<dbReference type="Pfam" id="PF21131">
    <property type="entry name" value="eEFSec_4th"/>
    <property type="match status" value="1"/>
</dbReference>
<organism evidence="4 5">
    <name type="scientific">Adineta steineri</name>
    <dbReference type="NCBI Taxonomy" id="433720"/>
    <lineage>
        <taxon>Eukaryota</taxon>
        <taxon>Metazoa</taxon>
        <taxon>Spiralia</taxon>
        <taxon>Gnathifera</taxon>
        <taxon>Rotifera</taxon>
        <taxon>Eurotatoria</taxon>
        <taxon>Bdelloidea</taxon>
        <taxon>Adinetida</taxon>
        <taxon>Adinetidae</taxon>
        <taxon>Adineta</taxon>
    </lineage>
</organism>
<protein>
    <recommendedName>
        <fullName evidence="3">Selenocysteine-specific elongation factor C-terminal RIFT domain-containing protein</fullName>
    </recommendedName>
</protein>
<evidence type="ECO:0000256" key="1">
    <source>
        <dbReference type="SAM" id="Coils"/>
    </source>
</evidence>
<evidence type="ECO:0000313" key="4">
    <source>
        <dbReference type="EMBL" id="CAF0882445.1"/>
    </source>
</evidence>
<feature type="compositionally biased region" description="Polar residues" evidence="2">
    <location>
        <begin position="17"/>
        <end position="35"/>
    </location>
</feature>
<dbReference type="Proteomes" id="UP000663832">
    <property type="component" value="Unassembled WGS sequence"/>
</dbReference>
<accession>A0A813YD88</accession>